<dbReference type="InterPro" id="IPR004358">
    <property type="entry name" value="Sig_transdc_His_kin-like_C"/>
</dbReference>
<evidence type="ECO:0000256" key="7">
    <source>
        <dbReference type="ARBA" id="ARBA00022840"/>
    </source>
</evidence>
<keyword evidence="12" id="KW-1133">Transmembrane helix</keyword>
<dbReference type="GO" id="GO:0000155">
    <property type="term" value="F:phosphorelay sensor kinase activity"/>
    <property type="evidence" value="ECO:0007669"/>
    <property type="project" value="InterPro"/>
</dbReference>
<dbReference type="SUPFAM" id="SSF52172">
    <property type="entry name" value="CheY-like"/>
    <property type="match status" value="1"/>
</dbReference>
<evidence type="ECO:0000256" key="12">
    <source>
        <dbReference type="SAM" id="Phobius"/>
    </source>
</evidence>
<dbReference type="EMBL" id="JACRIW010000007">
    <property type="protein sequence ID" value="MBI5167981.1"/>
    <property type="molecule type" value="Genomic_DNA"/>
</dbReference>
<evidence type="ECO:0000256" key="6">
    <source>
        <dbReference type="ARBA" id="ARBA00022777"/>
    </source>
</evidence>
<evidence type="ECO:0000256" key="3">
    <source>
        <dbReference type="ARBA" id="ARBA00022553"/>
    </source>
</evidence>
<dbReference type="CDD" id="cd00082">
    <property type="entry name" value="HisKA"/>
    <property type="match status" value="1"/>
</dbReference>
<dbReference type="SMART" id="SM00388">
    <property type="entry name" value="HisKA"/>
    <property type="match status" value="1"/>
</dbReference>
<keyword evidence="6" id="KW-0418">Kinase</keyword>
<protein>
    <recommendedName>
        <fullName evidence="10">Sensory/regulatory protein RpfC</fullName>
        <ecNumber evidence="2">2.7.13.3</ecNumber>
    </recommendedName>
</protein>
<dbReference type="FunFam" id="3.30.565.10:FF:000010">
    <property type="entry name" value="Sensor histidine kinase RcsC"/>
    <property type="match status" value="1"/>
</dbReference>
<evidence type="ECO:0000256" key="9">
    <source>
        <dbReference type="ARBA" id="ARBA00064003"/>
    </source>
</evidence>
<evidence type="ECO:0000259" key="14">
    <source>
        <dbReference type="PROSITE" id="PS50110"/>
    </source>
</evidence>
<gene>
    <name evidence="15" type="ORF">HZA61_00695</name>
</gene>
<evidence type="ECO:0000256" key="10">
    <source>
        <dbReference type="ARBA" id="ARBA00068150"/>
    </source>
</evidence>
<feature type="modified residue" description="4-aspartylphosphate" evidence="11">
    <location>
        <position position="668"/>
    </location>
</feature>
<dbReference type="Gene3D" id="1.10.287.130">
    <property type="match status" value="1"/>
</dbReference>
<accession>A0A933W7K0</accession>
<dbReference type="CDD" id="cd16922">
    <property type="entry name" value="HATPase_EvgS-ArcB-TorS-like"/>
    <property type="match status" value="1"/>
</dbReference>
<keyword evidence="5" id="KW-0547">Nucleotide-binding</keyword>
<dbReference type="PROSITE" id="PS50110">
    <property type="entry name" value="RESPONSE_REGULATORY"/>
    <property type="match status" value="1"/>
</dbReference>
<dbReference type="SMART" id="SM00448">
    <property type="entry name" value="REC"/>
    <property type="match status" value="1"/>
</dbReference>
<dbReference type="GO" id="GO:0005524">
    <property type="term" value="F:ATP binding"/>
    <property type="evidence" value="ECO:0007669"/>
    <property type="project" value="UniProtKB-KW"/>
</dbReference>
<dbReference type="InterPro" id="IPR003661">
    <property type="entry name" value="HisK_dim/P_dom"/>
</dbReference>
<dbReference type="InterPro" id="IPR003594">
    <property type="entry name" value="HATPase_dom"/>
</dbReference>
<feature type="transmembrane region" description="Helical" evidence="12">
    <location>
        <begin position="42"/>
        <end position="60"/>
    </location>
</feature>
<name>A0A933W7K0_UNCEI</name>
<evidence type="ECO:0000256" key="11">
    <source>
        <dbReference type="PROSITE-ProRule" id="PRU00169"/>
    </source>
</evidence>
<keyword evidence="8" id="KW-0902">Two-component regulatory system</keyword>
<dbReference type="InterPro" id="IPR011006">
    <property type="entry name" value="CheY-like_superfamily"/>
</dbReference>
<reference evidence="15" key="1">
    <citation type="submission" date="2020-07" db="EMBL/GenBank/DDBJ databases">
        <title>Huge and variable diversity of episymbiotic CPR bacteria and DPANN archaea in groundwater ecosystems.</title>
        <authorList>
            <person name="He C.Y."/>
            <person name="Keren R."/>
            <person name="Whittaker M."/>
            <person name="Farag I.F."/>
            <person name="Doudna J."/>
            <person name="Cate J.H.D."/>
            <person name="Banfield J.F."/>
        </authorList>
    </citation>
    <scope>NUCLEOTIDE SEQUENCE</scope>
    <source>
        <strain evidence="15">NC_groundwater_1813_Pr3_B-0.1um_71_17</strain>
    </source>
</reference>
<keyword evidence="12" id="KW-0812">Transmembrane</keyword>
<feature type="transmembrane region" description="Helical" evidence="12">
    <location>
        <begin position="155"/>
        <end position="172"/>
    </location>
</feature>
<evidence type="ECO:0000256" key="8">
    <source>
        <dbReference type="ARBA" id="ARBA00023012"/>
    </source>
</evidence>
<feature type="transmembrane region" description="Helical" evidence="12">
    <location>
        <begin position="100"/>
        <end position="124"/>
    </location>
</feature>
<comment type="catalytic activity">
    <reaction evidence="1">
        <text>ATP + protein L-histidine = ADP + protein N-phospho-L-histidine.</text>
        <dbReference type="EC" id="2.7.13.3"/>
    </reaction>
</comment>
<dbReference type="PANTHER" id="PTHR45339">
    <property type="entry name" value="HYBRID SIGNAL TRANSDUCTION HISTIDINE KINASE J"/>
    <property type="match status" value="1"/>
</dbReference>
<proteinExistence type="predicted"/>
<keyword evidence="12" id="KW-0472">Membrane</keyword>
<evidence type="ECO:0000256" key="2">
    <source>
        <dbReference type="ARBA" id="ARBA00012438"/>
    </source>
</evidence>
<keyword evidence="4" id="KW-0808">Transferase</keyword>
<evidence type="ECO:0000256" key="4">
    <source>
        <dbReference type="ARBA" id="ARBA00022679"/>
    </source>
</evidence>
<dbReference type="FunFam" id="1.10.287.130:FF:000002">
    <property type="entry name" value="Two-component osmosensing histidine kinase"/>
    <property type="match status" value="1"/>
</dbReference>
<dbReference type="SMART" id="SM00387">
    <property type="entry name" value="HATPase_c"/>
    <property type="match status" value="1"/>
</dbReference>
<dbReference type="InterPro" id="IPR036890">
    <property type="entry name" value="HATPase_C_sf"/>
</dbReference>
<dbReference type="InterPro" id="IPR036097">
    <property type="entry name" value="HisK_dim/P_sf"/>
</dbReference>
<dbReference type="Pfam" id="PF00072">
    <property type="entry name" value="Response_reg"/>
    <property type="match status" value="1"/>
</dbReference>
<dbReference type="Pfam" id="PF00512">
    <property type="entry name" value="HisKA"/>
    <property type="match status" value="1"/>
</dbReference>
<feature type="transmembrane region" description="Helical" evidence="12">
    <location>
        <begin position="66"/>
        <end position="88"/>
    </location>
</feature>
<comment type="caution">
    <text evidence="15">The sequence shown here is derived from an EMBL/GenBank/DDBJ whole genome shotgun (WGS) entry which is preliminary data.</text>
</comment>
<feature type="domain" description="Histidine kinase" evidence="13">
    <location>
        <begin position="240"/>
        <end position="461"/>
    </location>
</feature>
<feature type="domain" description="Response regulatory" evidence="14">
    <location>
        <begin position="619"/>
        <end position="737"/>
    </location>
</feature>
<evidence type="ECO:0000313" key="16">
    <source>
        <dbReference type="Proteomes" id="UP000696931"/>
    </source>
</evidence>
<dbReference type="EC" id="2.7.13.3" evidence="2"/>
<dbReference type="Proteomes" id="UP000696931">
    <property type="component" value="Unassembled WGS sequence"/>
</dbReference>
<dbReference type="Pfam" id="PF02518">
    <property type="entry name" value="HATPase_c"/>
    <property type="match status" value="1"/>
</dbReference>
<dbReference type="InterPro" id="IPR005467">
    <property type="entry name" value="His_kinase_dom"/>
</dbReference>
<dbReference type="SUPFAM" id="SSF55874">
    <property type="entry name" value="ATPase domain of HSP90 chaperone/DNA topoisomerase II/histidine kinase"/>
    <property type="match status" value="1"/>
</dbReference>
<keyword evidence="7" id="KW-0067">ATP-binding</keyword>
<dbReference type="AlphaFoldDB" id="A0A933W7K0"/>
<evidence type="ECO:0000313" key="15">
    <source>
        <dbReference type="EMBL" id="MBI5167981.1"/>
    </source>
</evidence>
<sequence>MPEHANPSAPRSTSTVLLTFAQQRELRLRSARALAERSKPSAFAYAVVFGALAFLTPLAREHPGTTGLFALIFTFVGLGRFTLALSFPGSYPRSPERWRLLFAALTVGMGVAWGMFAATCLMLYGISITSLIVLIATTGTAAAALVSLGPSGRMLIAYEVAMLLPSGLYSVFSSVPGAKSIGVMSFLFIAFVTLIGRQIHRSFVSAESNQLLLESHTVELEMAREAAESASRAKSEFLANMSHEIRTPMNGVLGMSELLLGTKLEPEQREYATTVRGSALALLDVINEVLDFSKIEAGKLTLESVEFAPLDLLEEVSDLLAPKAHAKDLDLVCWRPATLPTVMCGDPGRLRQVLLNLLGNAIKFTEHGEVEIGARVVAQGAERATVEFFVRDTGIGIPKDRQALVFESFTQADGSMTRRFGGTGLGLTISRQLVEMMGGTLQVESEPGAGSRFSFALDLPVARAAEPASGADSLQGAPILLVCGHTDRAAMFQEWVRHWGGVPSVVPEVDELGAPAAAAAGPFRAAVLTFPHDTAAAAATIQALRAHPATEQARLVALVQHRELVGQDEAMAGFAATLSLPVRRGALHRALLEVTGRKQAVASEVAQIGDSIEIPPGLRALLVEDNAVNRKVAVRLLEKRGIEVVQAEDGRIGVEKWSEGTFDIVLMDVQMPEMDGFQATAEIRRLESLQGRRTPIVAMTAHAMSGDRERCLAAGMDDYVTKPVRAESLYEVIGRWAGRTGDEQAA</sequence>
<dbReference type="CDD" id="cd17546">
    <property type="entry name" value="REC_hyHK_CKI1_RcsC-like"/>
    <property type="match status" value="1"/>
</dbReference>
<dbReference type="PRINTS" id="PR00344">
    <property type="entry name" value="BCTRLSENSOR"/>
</dbReference>
<evidence type="ECO:0000256" key="5">
    <source>
        <dbReference type="ARBA" id="ARBA00022741"/>
    </source>
</evidence>
<evidence type="ECO:0000256" key="1">
    <source>
        <dbReference type="ARBA" id="ARBA00000085"/>
    </source>
</evidence>
<dbReference type="InterPro" id="IPR001789">
    <property type="entry name" value="Sig_transdc_resp-reg_receiver"/>
</dbReference>
<organism evidence="15 16">
    <name type="scientific">Eiseniibacteriota bacterium</name>
    <dbReference type="NCBI Taxonomy" id="2212470"/>
    <lineage>
        <taxon>Bacteria</taxon>
        <taxon>Candidatus Eiseniibacteriota</taxon>
    </lineage>
</organism>
<dbReference type="SUPFAM" id="SSF47384">
    <property type="entry name" value="Homodimeric domain of signal transducing histidine kinase"/>
    <property type="match status" value="1"/>
</dbReference>
<feature type="transmembrane region" description="Helical" evidence="12">
    <location>
        <begin position="130"/>
        <end position="148"/>
    </location>
</feature>
<evidence type="ECO:0000259" key="13">
    <source>
        <dbReference type="PROSITE" id="PS50109"/>
    </source>
</evidence>
<dbReference type="PANTHER" id="PTHR45339:SF5">
    <property type="entry name" value="HISTIDINE KINASE"/>
    <property type="match status" value="1"/>
</dbReference>
<comment type="subunit">
    <text evidence="9">At low DSF concentrations, interacts with RpfF.</text>
</comment>
<keyword evidence="3 11" id="KW-0597">Phosphoprotein</keyword>
<dbReference type="Gene3D" id="3.30.565.10">
    <property type="entry name" value="Histidine kinase-like ATPase, C-terminal domain"/>
    <property type="match status" value="1"/>
</dbReference>
<dbReference type="Gene3D" id="3.40.50.2300">
    <property type="match status" value="1"/>
</dbReference>
<dbReference type="PROSITE" id="PS50109">
    <property type="entry name" value="HIS_KIN"/>
    <property type="match status" value="1"/>
</dbReference>